<gene>
    <name evidence="5" type="ORF">ABWT76_001672</name>
</gene>
<dbReference type="RefSeq" id="WP_072160621.1">
    <property type="nucleotide sequence ID" value="NZ_CP159837.1"/>
</dbReference>
<reference evidence="5" key="1">
    <citation type="submission" date="2024-07" db="EMBL/GenBank/DDBJ databases">
        <authorList>
            <person name="Kim Y.J."/>
            <person name="Jeong J.Y."/>
        </authorList>
    </citation>
    <scope>NUCLEOTIDE SEQUENCE</scope>
    <source>
        <strain evidence="5">GIHE-MW2</strain>
    </source>
</reference>
<organism evidence="5">
    <name type="scientific">Planktothricoides raciborskii GIHE-MW2</name>
    <dbReference type="NCBI Taxonomy" id="2792601"/>
    <lineage>
        <taxon>Bacteria</taxon>
        <taxon>Bacillati</taxon>
        <taxon>Cyanobacteriota</taxon>
        <taxon>Cyanophyceae</taxon>
        <taxon>Oscillatoriophycideae</taxon>
        <taxon>Oscillatoriales</taxon>
        <taxon>Oscillatoriaceae</taxon>
        <taxon>Planktothricoides</taxon>
    </lineage>
</organism>
<dbReference type="PANTHER" id="PTHR33619">
    <property type="entry name" value="POLYSACCHARIDE EXPORT PROTEIN GFCE-RELATED"/>
    <property type="match status" value="1"/>
</dbReference>
<feature type="domain" description="Soluble ligand binding" evidence="4">
    <location>
        <begin position="204"/>
        <end position="238"/>
    </location>
</feature>
<dbReference type="GO" id="GO:0015159">
    <property type="term" value="F:polysaccharide transmembrane transporter activity"/>
    <property type="evidence" value="ECO:0007669"/>
    <property type="project" value="InterPro"/>
</dbReference>
<dbReference type="EMBL" id="CP159837">
    <property type="protein sequence ID" value="XCM38798.1"/>
    <property type="molecule type" value="Genomic_DNA"/>
</dbReference>
<dbReference type="PANTHER" id="PTHR33619:SF3">
    <property type="entry name" value="POLYSACCHARIDE EXPORT PROTEIN GFCE-RELATED"/>
    <property type="match status" value="1"/>
</dbReference>
<evidence type="ECO:0000259" key="3">
    <source>
        <dbReference type="Pfam" id="PF02563"/>
    </source>
</evidence>
<accession>A0AAU8JL18</accession>
<evidence type="ECO:0000259" key="4">
    <source>
        <dbReference type="Pfam" id="PF10531"/>
    </source>
</evidence>
<dbReference type="InterPro" id="IPR049712">
    <property type="entry name" value="Poly_export"/>
</dbReference>
<protein>
    <submittedName>
        <fullName evidence="5">SLBB domain-containing protein</fullName>
    </submittedName>
</protein>
<feature type="domain" description="Polysaccharide export protein N-terminal" evidence="3">
    <location>
        <begin position="95"/>
        <end position="166"/>
    </location>
</feature>
<dbReference type="InterPro" id="IPR019554">
    <property type="entry name" value="Soluble_ligand-bd"/>
</dbReference>
<feature type="domain" description="Soluble ligand binding" evidence="4">
    <location>
        <begin position="411"/>
        <end position="462"/>
    </location>
</feature>
<dbReference type="Pfam" id="PF02563">
    <property type="entry name" value="Poly_export"/>
    <property type="match status" value="1"/>
</dbReference>
<proteinExistence type="predicted"/>
<sequence length="532" mass="56410">MSSKNHTNVVKTISQAVLGLTLSVVPSLGTSDPCLGQLPLLERSQPDATGGTPVRPAPPPESPQTMPETSVTIPQVPAPSIPEIPAPASAELPVSAYILGGGDTIRIDILGVEQYSGDYQIPIDGRLILPLAGSISVQGLTLEEAADAISQAYANILKRPVISVNLQAPRPLNIWIAGEINRPGSYSVSLKGGVGQRPGTQYPTITQVIEQAGGIKLTADLRRIELRRPQRDGSQRTIDINLWQMLQTGDRRWDITLLDGDSIFIPTATTVDLGEIRQLANTSFAIPMAQARNVTVVGEVARPGPYIVLGGDTGADFNLGGLPTVTRAIQIAGGIKPLANLREIQLQRPTREGAAQIISVNLWQLLQTGDINQDPIVQDGDIIIVPATAEVNPAEAEQIATASFAPETINVRVVGEVTIPGTIRVQPNTPLNQALLAAGGFRNSRAARGAVELIRLNPNGTVSRQTVSVDLAASINEQTNPILRNNDIVVVNPSGITAFGDNLNNIFSATTSTGGFLRVLEFLGILKYLTVP</sequence>
<name>A0AAU8JL18_9CYAN</name>
<dbReference type="AlphaFoldDB" id="A0AAU8JL18"/>
<evidence type="ECO:0000313" key="5">
    <source>
        <dbReference type="EMBL" id="XCM38798.1"/>
    </source>
</evidence>
<evidence type="ECO:0000256" key="2">
    <source>
        <dbReference type="SAM" id="MobiDB-lite"/>
    </source>
</evidence>
<feature type="region of interest" description="Disordered" evidence="2">
    <location>
        <begin position="36"/>
        <end position="84"/>
    </location>
</feature>
<dbReference type="Gene3D" id="3.30.1950.10">
    <property type="entry name" value="wza like domain"/>
    <property type="match status" value="1"/>
</dbReference>
<dbReference type="Gene3D" id="3.10.560.10">
    <property type="entry name" value="Outer membrane lipoprotein wza domain like"/>
    <property type="match status" value="3"/>
</dbReference>
<dbReference type="InterPro" id="IPR003715">
    <property type="entry name" value="Poly_export_N"/>
</dbReference>
<dbReference type="Pfam" id="PF10531">
    <property type="entry name" value="SLBB"/>
    <property type="match status" value="2"/>
</dbReference>
<feature type="compositionally biased region" description="Polar residues" evidence="2">
    <location>
        <begin position="63"/>
        <end position="73"/>
    </location>
</feature>
<keyword evidence="1" id="KW-0732">Signal</keyword>
<evidence type="ECO:0000256" key="1">
    <source>
        <dbReference type="ARBA" id="ARBA00022729"/>
    </source>
</evidence>